<evidence type="ECO:0000256" key="3">
    <source>
        <dbReference type="SAM" id="SignalP"/>
    </source>
</evidence>
<gene>
    <name evidence="7" type="ORF">PYTT_0215</name>
</gene>
<dbReference type="RefSeq" id="WP_067772465.1">
    <property type="nucleotide sequence ID" value="NZ_LIGX01000002.1"/>
</dbReference>
<dbReference type="STRING" id="1679444.PYTT_0215"/>
<proteinExistence type="predicted"/>
<dbReference type="Pfam" id="PF12971">
    <property type="entry name" value="NAGLU_N"/>
    <property type="match status" value="1"/>
</dbReference>
<keyword evidence="8" id="KW-1185">Reference proteome</keyword>
<dbReference type="PROSITE" id="PS51257">
    <property type="entry name" value="PROKAR_LIPOPROTEIN"/>
    <property type="match status" value="1"/>
</dbReference>
<accession>A0A1H6KJG7</accession>
<keyword evidence="3" id="KW-0732">Signal</keyword>
<dbReference type="InterPro" id="IPR024733">
    <property type="entry name" value="NAGLU_tim-barrel"/>
</dbReference>
<protein>
    <submittedName>
        <fullName evidence="7">Alpha-n-acetylglucosaminidase (Naglu) tim-barrel domain</fullName>
    </submittedName>
</protein>
<name>A0A1H6KJG7_9BACT</name>
<dbReference type="InterPro" id="IPR024732">
    <property type="entry name" value="NAGLU_C"/>
</dbReference>
<dbReference type="PANTHER" id="PTHR12872:SF1">
    <property type="entry name" value="ALPHA-N-ACETYLGLUCOSAMINIDASE"/>
    <property type="match status" value="1"/>
</dbReference>
<feature type="domain" description="Alpha-N-acetylglucosaminidase tim-barrel" evidence="4">
    <location>
        <begin position="145"/>
        <end position="461"/>
    </location>
</feature>
<feature type="region of interest" description="Disordered" evidence="2">
    <location>
        <begin position="742"/>
        <end position="763"/>
    </location>
</feature>
<evidence type="ECO:0000259" key="5">
    <source>
        <dbReference type="Pfam" id="PF12971"/>
    </source>
</evidence>
<evidence type="ECO:0000313" key="7">
    <source>
        <dbReference type="EMBL" id="SEH72003.1"/>
    </source>
</evidence>
<dbReference type="GO" id="GO:0005975">
    <property type="term" value="P:carbohydrate metabolic process"/>
    <property type="evidence" value="ECO:0007669"/>
    <property type="project" value="UniProtKB-ARBA"/>
</dbReference>
<dbReference type="GO" id="GO:0016787">
    <property type="term" value="F:hydrolase activity"/>
    <property type="evidence" value="ECO:0007669"/>
    <property type="project" value="UniProtKB-KW"/>
</dbReference>
<keyword evidence="1" id="KW-0378">Hydrolase</keyword>
<dbReference type="Gene3D" id="1.20.120.670">
    <property type="entry name" value="N-acetyl-b-d-glucoasminidase"/>
    <property type="match status" value="1"/>
</dbReference>
<sequence>MTINLRHAALSCAILACMGGSTLAQPPAGTAAPHDTAPLPGAKETAMRQLTHRLLGNRADDFAFVIDPSLQNEATRRIGIIRTPEGKIRISGADTISLASGLNLYLKHFAHAHVSWAHDQLHLPKELPGPDKIAYFDSRQQHATAFNYCTFNYTMAWWDWPRWERELDLLCLYGVDTPLAIIGTEEIWLRVLQRFGYTRDQARTFPTGPAYTAWWLMGNCQGIGGPVSEAYVQSRVELQKKILARMHELGMRAILQGFVGLVPLDFANKNPGARLLPQGSWCGVPRPPVLHPDDPLFDRVAEAWYEEQAKLYGNNSRFAGDLFHEGGNARGIDVPRMAAKVQDLMRRSHPDAVWMLQGWSGNPSPALLKGLDPEHAEVVELCGEFFRNWEKNNGFSGKPWYLSTIVQYGGNVGLHGRLPAIWHNFLKANRSGTPPIGIGLTWESTGVNPVVADLVTDLPWNRRSDCLETWIGHYADRRYGAASDGLRQAWLLLLRSAYGEFPNHRRPTESIFCARPGTDVRKVSPFAASVQPPYNVDDIRKALELLYSERVRCGHTPAYRHDLVDVARQFLAGFGLQAYRTMMQADARKDLQTFDKQANLFLSLLDMQDRLLASEKDFMLGPWLQAARDIAPQGEHDRFEQQARNLVSVWFPDGQPSSLADYGWREWSGLLSHYCKPRWQEFIAYRRALLEGKQASPPDFAAMEKNWALQTTATDSYPLEPSGDSIAIVGDIVRTWIPLWEKSGYRPPDTTQPAPEESANEAR</sequence>
<dbReference type="Gene3D" id="3.30.379.10">
    <property type="entry name" value="Chitobiase/beta-hexosaminidase domain 2-like"/>
    <property type="match status" value="1"/>
</dbReference>
<dbReference type="InterPro" id="IPR007781">
    <property type="entry name" value="NAGLU"/>
</dbReference>
<dbReference type="PANTHER" id="PTHR12872">
    <property type="entry name" value="ALPHA-N-ACETYLGLUCOSAMINIDASE"/>
    <property type="match status" value="1"/>
</dbReference>
<feature type="chain" id="PRO_5009604450" evidence="3">
    <location>
        <begin position="25"/>
        <end position="763"/>
    </location>
</feature>
<dbReference type="Pfam" id="PF05089">
    <property type="entry name" value="NAGLU"/>
    <property type="match status" value="1"/>
</dbReference>
<dbReference type="Gene3D" id="3.20.20.80">
    <property type="entry name" value="Glycosidases"/>
    <property type="match status" value="1"/>
</dbReference>
<dbReference type="AlphaFoldDB" id="A0A1H6KJG7"/>
<feature type="domain" description="Alpha-N-acetylglucosaminidase C-terminal" evidence="6">
    <location>
        <begin position="470"/>
        <end position="733"/>
    </location>
</feature>
<organism evidence="7 8">
    <name type="scientific">Akkermansia glycaniphila</name>
    <dbReference type="NCBI Taxonomy" id="1679444"/>
    <lineage>
        <taxon>Bacteria</taxon>
        <taxon>Pseudomonadati</taxon>
        <taxon>Verrucomicrobiota</taxon>
        <taxon>Verrucomicrobiia</taxon>
        <taxon>Verrucomicrobiales</taxon>
        <taxon>Akkermansiaceae</taxon>
        <taxon>Akkermansia</taxon>
    </lineage>
</organism>
<evidence type="ECO:0000313" key="8">
    <source>
        <dbReference type="Proteomes" id="UP000176204"/>
    </source>
</evidence>
<evidence type="ECO:0000256" key="1">
    <source>
        <dbReference type="ARBA" id="ARBA00022801"/>
    </source>
</evidence>
<dbReference type="InterPro" id="IPR029018">
    <property type="entry name" value="Hex-like_dom2"/>
</dbReference>
<dbReference type="EMBL" id="LT629973">
    <property type="protein sequence ID" value="SEH72003.1"/>
    <property type="molecule type" value="Genomic_DNA"/>
</dbReference>
<feature type="domain" description="Alpha-N-acetylglucosaminidase N-terminal" evidence="5">
    <location>
        <begin position="46"/>
        <end position="128"/>
    </location>
</feature>
<dbReference type="InterPro" id="IPR024240">
    <property type="entry name" value="NAGLU_N"/>
</dbReference>
<feature type="signal peptide" evidence="3">
    <location>
        <begin position="1"/>
        <end position="24"/>
    </location>
</feature>
<evidence type="ECO:0000259" key="4">
    <source>
        <dbReference type="Pfam" id="PF05089"/>
    </source>
</evidence>
<dbReference type="Proteomes" id="UP000176204">
    <property type="component" value="Chromosome I"/>
</dbReference>
<reference evidence="8" key="1">
    <citation type="submission" date="2016-09" db="EMBL/GenBank/DDBJ databases">
        <authorList>
            <person name="Koehorst J."/>
        </authorList>
    </citation>
    <scope>NUCLEOTIDE SEQUENCE [LARGE SCALE GENOMIC DNA]</scope>
</reference>
<dbReference type="OrthoDB" id="179563at2"/>
<evidence type="ECO:0000259" key="6">
    <source>
        <dbReference type="Pfam" id="PF12972"/>
    </source>
</evidence>
<evidence type="ECO:0000256" key="2">
    <source>
        <dbReference type="SAM" id="MobiDB-lite"/>
    </source>
</evidence>
<dbReference type="Pfam" id="PF12972">
    <property type="entry name" value="NAGLU_C"/>
    <property type="match status" value="1"/>
</dbReference>
<dbReference type="KEGG" id="agl:PYTT_0215"/>